<keyword evidence="3" id="KW-1185">Reference proteome</keyword>
<feature type="region of interest" description="Disordered" evidence="1">
    <location>
        <begin position="572"/>
        <end position="602"/>
    </location>
</feature>
<dbReference type="GO" id="GO:0006950">
    <property type="term" value="P:response to stress"/>
    <property type="evidence" value="ECO:0007669"/>
    <property type="project" value="TreeGrafter"/>
</dbReference>
<evidence type="ECO:0000313" key="2">
    <source>
        <dbReference type="EMBL" id="CAI9088770.1"/>
    </source>
</evidence>
<dbReference type="AlphaFoldDB" id="A0AAV1C1T8"/>
<feature type="region of interest" description="Disordered" evidence="1">
    <location>
        <begin position="809"/>
        <end position="844"/>
    </location>
</feature>
<sequence length="844" mass="93629">MDLKFKGTGKWIGSMYHKFEAMCHEVDEFVTKVKFCSSRFLGAKMPAFRADTKVQTVKESVRNFCSDVLHDFHPPPVDCVQPKEQAATEKQDGATGSSIWSTVDVDGMSSHSNEIQSPEEGTVDCTSFNSSAVNSLRQNCLSHCAGFPEDEESSSHWKKDTETAFPKTTETVKKDIRVENYGDASYLSYPKDSIPSENYGDASYLSYPKDIIPSDLLISSLEQHQITTNVESSDNGNIRLQSEIPTSRDKISMDGSSKNTIEDLELRISQEEKTKCNKSDLSENPEAWFSSDEIDNTLVWNDSDWVAEEHVMVEHPDFENVSCSEDKNLYQFLWVKEQTPVASDLFSPVDKTTACSSLAEEDPTSATLVRQLPETLVPDERISCTSMTEKMMDGYADPSEELKTILSSGHGGMGIEISLTKEHQLVSSKMVPEHQLVSSKMVPKCTRSSEFSVHLSEQHRSNAEVSSEDGESLPKITPTSTNKNFVDKFIAESSLSGECLRILEDKEGGDCRRCFSEEAETDLSLNNDQSWELSELSHEDNGLLQKHAVMKYSGCLEDLSDLSVHSRYLHMGIEGTDSPKNDSSSKSSLRSEAEEHITTVAPNFVPMATDQSTRLRALYKDVSTPTKSCNVLSSNSAPSDNFSPKVYSAHHVVAAEESSSYSSTEFSRTSHNERAEKMCYDCTTSSCSTSDLSSMSPLMFSALVSDDKIETRIPSSSMAASSADIEDDLSGDTVDTNLVTIDLSDKEKLDGSHSAVDDELFSIPSFRPRKYRSYKELIKEAFASRNRLVKEYKQLPIWYGDFDNANTGLPEKHLLPPPASPSASESTLASPHSHNIGESDWELL</sequence>
<accession>A0AAV1C1T8</accession>
<proteinExistence type="predicted"/>
<name>A0AAV1C1T8_OLDCO</name>
<protein>
    <submittedName>
        <fullName evidence="2">OLC1v1023194C1</fullName>
    </submittedName>
</protein>
<feature type="region of interest" description="Disordered" evidence="1">
    <location>
        <begin position="456"/>
        <end position="478"/>
    </location>
</feature>
<dbReference type="Proteomes" id="UP001161247">
    <property type="component" value="Chromosome 1"/>
</dbReference>
<dbReference type="PANTHER" id="PTHR34659:SF1">
    <property type="entry name" value="PROTEIN EGT2"/>
    <property type="match status" value="1"/>
</dbReference>
<dbReference type="GO" id="GO:0061908">
    <property type="term" value="C:phagophore"/>
    <property type="evidence" value="ECO:0007669"/>
    <property type="project" value="TreeGrafter"/>
</dbReference>
<organism evidence="2 3">
    <name type="scientific">Oldenlandia corymbosa var. corymbosa</name>
    <dbReference type="NCBI Taxonomy" id="529605"/>
    <lineage>
        <taxon>Eukaryota</taxon>
        <taxon>Viridiplantae</taxon>
        <taxon>Streptophyta</taxon>
        <taxon>Embryophyta</taxon>
        <taxon>Tracheophyta</taxon>
        <taxon>Spermatophyta</taxon>
        <taxon>Magnoliopsida</taxon>
        <taxon>eudicotyledons</taxon>
        <taxon>Gunneridae</taxon>
        <taxon>Pentapetalae</taxon>
        <taxon>asterids</taxon>
        <taxon>lamiids</taxon>
        <taxon>Gentianales</taxon>
        <taxon>Rubiaceae</taxon>
        <taxon>Rubioideae</taxon>
        <taxon>Spermacoceae</taxon>
        <taxon>Hedyotis-Oldenlandia complex</taxon>
        <taxon>Oldenlandia</taxon>
    </lineage>
</organism>
<evidence type="ECO:0000256" key="1">
    <source>
        <dbReference type="SAM" id="MobiDB-lite"/>
    </source>
</evidence>
<dbReference type="EMBL" id="OX459118">
    <property type="protein sequence ID" value="CAI9088770.1"/>
    <property type="molecule type" value="Genomic_DNA"/>
</dbReference>
<dbReference type="GO" id="GO:0005776">
    <property type="term" value="C:autophagosome"/>
    <property type="evidence" value="ECO:0007669"/>
    <property type="project" value="TreeGrafter"/>
</dbReference>
<evidence type="ECO:0000313" key="3">
    <source>
        <dbReference type="Proteomes" id="UP001161247"/>
    </source>
</evidence>
<feature type="compositionally biased region" description="Low complexity" evidence="1">
    <location>
        <begin position="821"/>
        <end position="831"/>
    </location>
</feature>
<dbReference type="InterPro" id="IPR053273">
    <property type="entry name" value="CST_Regulator"/>
</dbReference>
<gene>
    <name evidence="2" type="ORF">OLC1_LOCUS1266</name>
</gene>
<dbReference type="PANTHER" id="PTHR34659">
    <property type="entry name" value="BNAA05G11610D PROTEIN"/>
    <property type="match status" value="1"/>
</dbReference>
<reference evidence="2" key="1">
    <citation type="submission" date="2023-03" db="EMBL/GenBank/DDBJ databases">
        <authorList>
            <person name="Julca I."/>
        </authorList>
    </citation>
    <scope>NUCLEOTIDE SEQUENCE</scope>
</reference>